<keyword evidence="1" id="KW-1185">Reference proteome</keyword>
<name>A0A0N5AT35_9BILA</name>
<reference evidence="2" key="1">
    <citation type="submission" date="2017-02" db="UniProtKB">
        <authorList>
            <consortium name="WormBaseParasite"/>
        </authorList>
    </citation>
    <scope>IDENTIFICATION</scope>
</reference>
<dbReference type="AlphaFoldDB" id="A0A0N5AT35"/>
<accession>A0A0N5AT35</accession>
<dbReference type="Proteomes" id="UP000046393">
    <property type="component" value="Unplaced"/>
</dbReference>
<evidence type="ECO:0000313" key="1">
    <source>
        <dbReference type="Proteomes" id="UP000046393"/>
    </source>
</evidence>
<dbReference type="STRING" id="451379.A0A0N5AT35"/>
<dbReference type="WBParaSite" id="SMUV_0000797501-mRNA-1">
    <property type="protein sequence ID" value="SMUV_0000797501-mRNA-1"/>
    <property type="gene ID" value="SMUV_0000797501"/>
</dbReference>
<proteinExistence type="predicted"/>
<protein>
    <submittedName>
        <fullName evidence="2">IGFBP N-terminal domain-containing protein</fullName>
    </submittedName>
</protein>
<sequence length="211" mass="22640">MGECGPEEYFLICRKCPICCLESLQNQVSTPPPMPPKQPPRCCKAVPVPIPVPVPVIRPQKSIMTTENPSTQCCLAPRPSPQCCQAPAAPSPSEVIVCCQLRPEPANPCCQAAAAASQKVQNSQNNCVCTAPRPIPCRCSAPTPTSLSVPSSPSVSKAELECVLGACPVYIARCPMSSAAPQPAGCQRRRFRRDAYQSLLQQLSHNIPFQM</sequence>
<evidence type="ECO:0000313" key="2">
    <source>
        <dbReference type="WBParaSite" id="SMUV_0000797501-mRNA-1"/>
    </source>
</evidence>
<organism evidence="1 2">
    <name type="scientific">Syphacia muris</name>
    <dbReference type="NCBI Taxonomy" id="451379"/>
    <lineage>
        <taxon>Eukaryota</taxon>
        <taxon>Metazoa</taxon>
        <taxon>Ecdysozoa</taxon>
        <taxon>Nematoda</taxon>
        <taxon>Chromadorea</taxon>
        <taxon>Rhabditida</taxon>
        <taxon>Spirurina</taxon>
        <taxon>Oxyuridomorpha</taxon>
        <taxon>Oxyuroidea</taxon>
        <taxon>Oxyuridae</taxon>
        <taxon>Syphacia</taxon>
    </lineage>
</organism>